<dbReference type="EMBL" id="AODE01000017">
    <property type="protein sequence ID" value="EUJ30528.1"/>
    <property type="molecule type" value="Genomic_DNA"/>
</dbReference>
<gene>
    <name evidence="1" type="ORF">PCORN_08517</name>
</gene>
<accession>W7CCL2</accession>
<dbReference type="RefSeq" id="WP_036078966.1">
    <property type="nucleotide sequence ID" value="NZ_AODE01000017.1"/>
</dbReference>
<reference evidence="1 2" key="1">
    <citation type="journal article" date="2014" name="Int. J. Syst. Evol. Microbiol.">
        <title>Listeria floridensis sp. nov., Listeria aquatica sp. nov., Listeria cornellensis sp. nov., Listeria riparia sp. nov. and Listeria grandensis sp. nov., from agricultural and natural environments.</title>
        <authorList>
            <person name="den Bakker H.C."/>
            <person name="Warchocki S."/>
            <person name="Wright E.M."/>
            <person name="Allred A.F."/>
            <person name="Ahlstrom C."/>
            <person name="Manuel C.S."/>
            <person name="Stasiewicz M.J."/>
            <person name="Burrell A."/>
            <person name="Roof S."/>
            <person name="Strawn L."/>
            <person name="Fortes E.D."/>
            <person name="Nightingale K.K."/>
            <person name="Kephart D."/>
            <person name="Wiedmann M."/>
        </authorList>
    </citation>
    <scope>NUCLEOTIDE SEQUENCE [LARGE SCALE GENOMIC DNA]</scope>
    <source>
        <strain evidence="2">FSL F6-969</strain>
    </source>
</reference>
<comment type="caution">
    <text evidence="1">The sequence shown here is derived from an EMBL/GenBank/DDBJ whole genome shotgun (WGS) entry which is preliminary data.</text>
</comment>
<evidence type="ECO:0000313" key="2">
    <source>
        <dbReference type="Proteomes" id="UP000019254"/>
    </source>
</evidence>
<dbReference type="OrthoDB" id="2361367at2"/>
<dbReference type="Proteomes" id="UP000019254">
    <property type="component" value="Unassembled WGS sequence"/>
</dbReference>
<organism evidence="1 2">
    <name type="scientific">Listeria cornellensis FSL F6-0969</name>
    <dbReference type="NCBI Taxonomy" id="1265820"/>
    <lineage>
        <taxon>Bacteria</taxon>
        <taxon>Bacillati</taxon>
        <taxon>Bacillota</taxon>
        <taxon>Bacilli</taxon>
        <taxon>Bacillales</taxon>
        <taxon>Listeriaceae</taxon>
        <taxon>Listeria</taxon>
    </lineage>
</organism>
<sequence length="129" mass="15130">MDESYIRHYYPEFAIANEDEGNVYYFDDKDSFIVTTDSKTKKIVCMELRDKVDGQNFTTKKGIGIGSSFVDVQREYGANYRKKSTEIYGDLVEFQDSNTNQKIGFGMDYENDKVTVVVLYDYEKYKFPY</sequence>
<dbReference type="AlphaFoldDB" id="W7CCL2"/>
<proteinExistence type="predicted"/>
<name>W7CCL2_9LIST</name>
<dbReference type="PATRIC" id="fig|1265820.5.peg.1666"/>
<protein>
    <submittedName>
        <fullName evidence="1">Uncharacterized protein</fullName>
    </submittedName>
</protein>
<keyword evidence="2" id="KW-1185">Reference proteome</keyword>
<evidence type="ECO:0000313" key="1">
    <source>
        <dbReference type="EMBL" id="EUJ30528.1"/>
    </source>
</evidence>